<dbReference type="InterPro" id="IPR029058">
    <property type="entry name" value="AB_hydrolase_fold"/>
</dbReference>
<feature type="domain" description="Dipeptidylpeptidase IV N-terminal" evidence="2">
    <location>
        <begin position="101"/>
        <end position="503"/>
    </location>
</feature>
<reference evidence="3 4" key="1">
    <citation type="journal article" date="2005" name="Nature">
        <title>The genome of the social amoeba Dictyostelium discoideum.</title>
        <authorList>
            <consortium name="The Dictyostelium discoideum Sequencing Consortium"/>
            <person name="Eichinger L."/>
            <person name="Pachebat J.A."/>
            <person name="Glockner G."/>
            <person name="Rajandream M.A."/>
            <person name="Sucgang R."/>
            <person name="Berriman M."/>
            <person name="Song J."/>
            <person name="Olsen R."/>
            <person name="Szafranski K."/>
            <person name="Xu Q."/>
            <person name="Tunggal B."/>
            <person name="Kummerfeld S."/>
            <person name="Madera M."/>
            <person name="Konfortov B.A."/>
            <person name="Rivero F."/>
            <person name="Bankier A.T."/>
            <person name="Lehmann R."/>
            <person name="Hamlin N."/>
            <person name="Davies R."/>
            <person name="Gaudet P."/>
            <person name="Fey P."/>
            <person name="Pilcher K."/>
            <person name="Chen G."/>
            <person name="Saunders D."/>
            <person name="Sodergren E."/>
            <person name="Davis P."/>
            <person name="Kerhornou A."/>
            <person name="Nie X."/>
            <person name="Hall N."/>
            <person name="Anjard C."/>
            <person name="Hemphill L."/>
            <person name="Bason N."/>
            <person name="Farbrother P."/>
            <person name="Desany B."/>
            <person name="Just E."/>
            <person name="Morio T."/>
            <person name="Rost R."/>
            <person name="Churcher C."/>
            <person name="Cooper J."/>
            <person name="Haydock S."/>
            <person name="van Driessche N."/>
            <person name="Cronin A."/>
            <person name="Goodhead I."/>
            <person name="Muzny D."/>
            <person name="Mourier T."/>
            <person name="Pain A."/>
            <person name="Lu M."/>
            <person name="Harper D."/>
            <person name="Lindsay R."/>
            <person name="Hauser H."/>
            <person name="James K."/>
            <person name="Quiles M."/>
            <person name="Madan Babu M."/>
            <person name="Saito T."/>
            <person name="Buchrieser C."/>
            <person name="Wardroper A."/>
            <person name="Felder M."/>
            <person name="Thangavelu M."/>
            <person name="Johnson D."/>
            <person name="Knights A."/>
            <person name="Loulseged H."/>
            <person name="Mungall K."/>
            <person name="Oliver K."/>
            <person name="Price C."/>
            <person name="Quail M.A."/>
            <person name="Urushihara H."/>
            <person name="Hernandez J."/>
            <person name="Rabbinowitsch E."/>
            <person name="Steffen D."/>
            <person name="Sanders M."/>
            <person name="Ma J."/>
            <person name="Kohara Y."/>
            <person name="Sharp S."/>
            <person name="Simmonds M."/>
            <person name="Spiegler S."/>
            <person name="Tivey A."/>
            <person name="Sugano S."/>
            <person name="White B."/>
            <person name="Walker D."/>
            <person name="Woodward J."/>
            <person name="Winckler T."/>
            <person name="Tanaka Y."/>
            <person name="Shaulsky G."/>
            <person name="Schleicher M."/>
            <person name="Weinstock G."/>
            <person name="Rosenthal A."/>
            <person name="Cox E.C."/>
            <person name="Chisholm R.L."/>
            <person name="Gibbs R."/>
            <person name="Loomis W.F."/>
            <person name="Platzer M."/>
            <person name="Kay R.R."/>
            <person name="Williams J."/>
            <person name="Dear P.H."/>
            <person name="Noegel A.A."/>
            <person name="Barrell B."/>
            <person name="Kuspa A."/>
        </authorList>
    </citation>
    <scope>NUCLEOTIDE SEQUENCE [LARGE SCALE GENOMIC DNA]</scope>
    <source>
        <strain evidence="3 4">AX4</strain>
    </source>
</reference>
<dbReference type="VEuPathDB" id="AmoebaDB:DDB_G0281415"/>
<evidence type="ECO:0000259" key="2">
    <source>
        <dbReference type="Pfam" id="PF00930"/>
    </source>
</evidence>
<organism evidence="3 4">
    <name type="scientific">Dictyostelium discoideum</name>
    <name type="common">Social amoeba</name>
    <dbReference type="NCBI Taxonomy" id="44689"/>
    <lineage>
        <taxon>Eukaryota</taxon>
        <taxon>Amoebozoa</taxon>
        <taxon>Evosea</taxon>
        <taxon>Eumycetozoa</taxon>
        <taxon>Dictyostelia</taxon>
        <taxon>Dictyosteliales</taxon>
        <taxon>Dictyosteliaceae</taxon>
        <taxon>Dictyostelium</taxon>
    </lineage>
</organism>
<dbReference type="dictyBase" id="DDB_G0281415"/>
<dbReference type="InParanoid" id="Q54U01"/>
<dbReference type="PANTHER" id="PTHR11731:SF193">
    <property type="entry name" value="DIPEPTIDYL PEPTIDASE 9"/>
    <property type="match status" value="1"/>
</dbReference>
<evidence type="ECO:0000259" key="1">
    <source>
        <dbReference type="Pfam" id="PF00326"/>
    </source>
</evidence>
<proteinExistence type="predicted"/>
<name>Q54U01_DICDI</name>
<keyword evidence="4" id="KW-1185">Reference proteome</keyword>
<dbReference type="GO" id="GO:0006508">
    <property type="term" value="P:proteolysis"/>
    <property type="evidence" value="ECO:0000318"/>
    <property type="project" value="GO_Central"/>
</dbReference>
<dbReference type="EMBL" id="AAFI02000041">
    <property type="protein sequence ID" value="EAL66689.1"/>
    <property type="molecule type" value="Genomic_DNA"/>
</dbReference>
<accession>Q54U01</accession>
<dbReference type="Pfam" id="PF00326">
    <property type="entry name" value="Peptidase_S9"/>
    <property type="match status" value="1"/>
</dbReference>
<dbReference type="PANTHER" id="PTHR11731">
    <property type="entry name" value="PROTEASE FAMILY S9B,C DIPEPTIDYL-PEPTIDASE IV-RELATED"/>
    <property type="match status" value="1"/>
</dbReference>
<evidence type="ECO:0000313" key="4">
    <source>
        <dbReference type="Proteomes" id="UP000002195"/>
    </source>
</evidence>
<dbReference type="GO" id="GO:0008236">
    <property type="term" value="F:serine-type peptidase activity"/>
    <property type="evidence" value="ECO:0007669"/>
    <property type="project" value="InterPro"/>
</dbReference>
<dbReference type="FunCoup" id="Q54U01">
    <property type="interactions" value="605"/>
</dbReference>
<dbReference type="HOGENOM" id="CLU_006105_1_0_1"/>
<evidence type="ECO:0000313" key="3">
    <source>
        <dbReference type="EMBL" id="EAL66689.1"/>
    </source>
</evidence>
<dbReference type="MEROPS" id="S09.A96"/>
<dbReference type="RefSeq" id="XP_640660.1">
    <property type="nucleotide sequence ID" value="XM_635568.1"/>
</dbReference>
<dbReference type="Gene3D" id="2.140.10.30">
    <property type="entry name" value="Dipeptidylpeptidase IV, N-terminal domain"/>
    <property type="match status" value="1"/>
</dbReference>
<dbReference type="OMA" id="VTHMTPQ"/>
<dbReference type="ESTHER" id="dicdi-q54u01">
    <property type="family name" value="DPP4N_Peptidase_S9"/>
</dbReference>
<dbReference type="InterPro" id="IPR002469">
    <property type="entry name" value="Peptidase_S9B_N"/>
</dbReference>
<dbReference type="Pfam" id="PF00930">
    <property type="entry name" value="DPPIV_N"/>
    <property type="match status" value="1"/>
</dbReference>
<dbReference type="SUPFAM" id="SSF82171">
    <property type="entry name" value="DPP6 N-terminal domain-like"/>
    <property type="match status" value="1"/>
</dbReference>
<dbReference type="KEGG" id="ddi:DDB_G0281415"/>
<dbReference type="InterPro" id="IPR050278">
    <property type="entry name" value="Serine_Prot_S9B/DPPIV"/>
</dbReference>
<dbReference type="PaxDb" id="44689-DDB0205566"/>
<feature type="domain" description="Peptidase S9 prolyl oligopeptidase catalytic" evidence="1">
    <location>
        <begin position="604"/>
        <end position="791"/>
    </location>
</feature>
<protein>
    <submittedName>
        <fullName evidence="3">Uncharacterized protein</fullName>
    </submittedName>
</protein>
<comment type="caution">
    <text evidence="3">The sequence shown here is derived from an EMBL/GenBank/DDBJ whole genome shotgun (WGS) entry which is preliminary data.</text>
</comment>
<gene>
    <name evidence="3" type="ORF">DDB_G0281415</name>
</gene>
<dbReference type="Proteomes" id="UP000002195">
    <property type="component" value="Unassembled WGS sequence"/>
</dbReference>
<dbReference type="PhylomeDB" id="Q54U01"/>
<dbReference type="SMR" id="Q54U01"/>
<dbReference type="GO" id="GO:0008239">
    <property type="term" value="F:dipeptidyl-peptidase activity"/>
    <property type="evidence" value="ECO:0000318"/>
    <property type="project" value="GO_Central"/>
</dbReference>
<dbReference type="Gene3D" id="3.40.50.1820">
    <property type="entry name" value="alpha/beta hydrolase"/>
    <property type="match status" value="1"/>
</dbReference>
<dbReference type="GeneID" id="8623044"/>
<dbReference type="SUPFAM" id="SSF53474">
    <property type="entry name" value="alpha/beta-Hydrolases"/>
    <property type="match status" value="1"/>
</dbReference>
<dbReference type="eggNOG" id="KOG2281">
    <property type="taxonomic scope" value="Eukaryota"/>
</dbReference>
<dbReference type="InterPro" id="IPR001375">
    <property type="entry name" value="Peptidase_S9_cat"/>
</dbReference>
<dbReference type="GlyGen" id="Q54U01">
    <property type="glycosylation" value="1 site"/>
</dbReference>
<sequence length="803" mass="93188">MESKKYKIEGRDELLDKEEILKLLGEESGSSAPYSFEFNDSKNHLYFLSNVKDQKNIKNIHYIDMNSDSKEIKPLFNYVDKDVELSIEDQLQRERMRTAANGITQFTFDQKHQFIIAPINNKINKIDIKESITKPIIKEIVGETYNHQISADGKIVSFLKDKDIWITDISTNAMYRITFSNDEKHHKFRYAGDIGFIYAEEFSRYTGYWWSPIVGTCVKTGKPMYTICYLEEDETNVMDYHIPTSDLRGKTTQYKYPLAGEKNSICKVCLVSFVLPTRTTFQDSKIEIVKSELFDLKTQFPWAEYITRAGWTPNGHSIYLQLLDRKQQHLALVMVPLHVFAEDYSSSSSSSVKSIPKLPVLIEETTSVWINIEFSFQFLKSIENQLIWSNEQSGYRHLYLIKWDKNFTNIQSTPITLSTCNDNDNDNNNWMVSSDDIHIDEKRKLVYFTGTKDTCLEQHLYVTRFDKPNSEIKRLSHANFSHRSISISSNFKKFITTYSNISTISKTEVFDLIYNDDNNDNNDIYPIVKSSFFINDDDDDDDNDKKKININIPKIFNFKNSKGVTIYGQYTLPSDYSKDKKYPTVVYVYGGPHVQIVRNQYNYIKQHYTNFGFIQVMIDNVGSANRGLEFESHIREKMGQVEIGDQVEGINYLVGNDIVSIDVNRIAISGWSYGGYNSLMAISQRPDVFKIAVCGAPVSDWRLYNTGYTERYMNVPQDNIDGYKLGDTTHYSFPTEENRLLLIHGLQDENVHFSNTIYIIDHLTKTQKPYILKTLPNERHGVRNTDNRIYIGLFVINHLLKNL</sequence>
<dbReference type="AlphaFoldDB" id="Q54U01"/>